<evidence type="ECO:0000313" key="3">
    <source>
        <dbReference type="EMBL" id="TYK23095.1"/>
    </source>
</evidence>
<organism evidence="2 4">
    <name type="scientific">Cucumis melo var. makuwa</name>
    <name type="common">Oriental melon</name>
    <dbReference type="NCBI Taxonomy" id="1194695"/>
    <lineage>
        <taxon>Eukaryota</taxon>
        <taxon>Viridiplantae</taxon>
        <taxon>Streptophyta</taxon>
        <taxon>Embryophyta</taxon>
        <taxon>Tracheophyta</taxon>
        <taxon>Spermatophyta</taxon>
        <taxon>Magnoliopsida</taxon>
        <taxon>eudicotyledons</taxon>
        <taxon>Gunneridae</taxon>
        <taxon>Pentapetalae</taxon>
        <taxon>rosids</taxon>
        <taxon>fabids</taxon>
        <taxon>Cucurbitales</taxon>
        <taxon>Cucurbitaceae</taxon>
        <taxon>Benincaseae</taxon>
        <taxon>Cucumis</taxon>
    </lineage>
</organism>
<dbReference type="InterPro" id="IPR005162">
    <property type="entry name" value="Retrotrans_gag_dom"/>
</dbReference>
<protein>
    <submittedName>
        <fullName evidence="2">Gag-protease polyprotein</fullName>
    </submittedName>
</protein>
<dbReference type="GO" id="GO:0006508">
    <property type="term" value="P:proteolysis"/>
    <property type="evidence" value="ECO:0007669"/>
    <property type="project" value="UniProtKB-KW"/>
</dbReference>
<dbReference type="Proteomes" id="UP000321947">
    <property type="component" value="Unassembled WGS sequence"/>
</dbReference>
<gene>
    <name evidence="3" type="ORF">E5676_scaffold142G00760</name>
    <name evidence="2" type="ORF">E6C27_scaffold124G00360</name>
</gene>
<dbReference type="AlphaFoldDB" id="A0A5A7SH24"/>
<evidence type="ECO:0000313" key="4">
    <source>
        <dbReference type="Proteomes" id="UP000321393"/>
    </source>
</evidence>
<accession>A0A5A7SH24</accession>
<comment type="caution">
    <text evidence="2">The sequence shown here is derived from an EMBL/GenBank/DDBJ whole genome shotgun (WGS) entry which is preliminary data.</text>
</comment>
<keyword evidence="3" id="KW-0645">Protease</keyword>
<sequence>MEQRYHDMLRDALAPFHVAQQTLKCNPKTFDESLEDPTKDHMWLASIETIFCYMKCPNNQKVQCTVFFFTDRGTTSLRYAKQQEFLNLEQGDMTMEQYDVEFDMLSSCSPEVVMNEVARTDKFVSGLRLDLQGFVQAFRPTTHADALCLPVDMRLH</sequence>
<evidence type="ECO:0000259" key="1">
    <source>
        <dbReference type="Pfam" id="PF03732"/>
    </source>
</evidence>
<dbReference type="GO" id="GO:0008233">
    <property type="term" value="F:peptidase activity"/>
    <property type="evidence" value="ECO:0007669"/>
    <property type="project" value="UniProtKB-KW"/>
</dbReference>
<name>A0A5A7SH24_CUCMM</name>
<feature type="domain" description="Retrotransposon gag" evidence="1">
    <location>
        <begin position="79"/>
        <end position="128"/>
    </location>
</feature>
<reference evidence="4 5" key="1">
    <citation type="submission" date="2019-08" db="EMBL/GenBank/DDBJ databases">
        <title>Draft genome sequences of two oriental melons (Cucumis melo L. var makuwa).</title>
        <authorList>
            <person name="Kwon S.-Y."/>
        </authorList>
    </citation>
    <scope>NUCLEOTIDE SEQUENCE [LARGE SCALE GENOMIC DNA]</scope>
    <source>
        <strain evidence="5">cv. Chang Bougi</strain>
        <strain evidence="4">cv. SW 3</strain>
        <tissue evidence="2">Leaf</tissue>
    </source>
</reference>
<evidence type="ECO:0000313" key="2">
    <source>
        <dbReference type="EMBL" id="KAA0025136.1"/>
    </source>
</evidence>
<keyword evidence="3" id="KW-0378">Hydrolase</keyword>
<dbReference type="OrthoDB" id="2272416at2759"/>
<evidence type="ECO:0000313" key="5">
    <source>
        <dbReference type="Proteomes" id="UP000321947"/>
    </source>
</evidence>
<proteinExistence type="predicted"/>
<dbReference type="EMBL" id="SSTD01004586">
    <property type="protein sequence ID" value="TYK23095.1"/>
    <property type="molecule type" value="Genomic_DNA"/>
</dbReference>
<dbReference type="EMBL" id="SSTE01023405">
    <property type="protein sequence ID" value="KAA0025136.1"/>
    <property type="molecule type" value="Genomic_DNA"/>
</dbReference>
<dbReference type="Proteomes" id="UP000321393">
    <property type="component" value="Unassembled WGS sequence"/>
</dbReference>
<dbReference type="Pfam" id="PF03732">
    <property type="entry name" value="Retrotrans_gag"/>
    <property type="match status" value="1"/>
</dbReference>